<dbReference type="Pfam" id="PF18950">
    <property type="entry name" value="DUF5694"/>
    <property type="match status" value="1"/>
</dbReference>
<dbReference type="InterPro" id="IPR043749">
    <property type="entry name" value="DUF5694"/>
</dbReference>
<protein>
    <recommendedName>
        <fullName evidence="4">TraB/GumN family protein</fullName>
    </recommendedName>
</protein>
<feature type="chain" id="PRO_5012732199" description="TraB/GumN family protein" evidence="1">
    <location>
        <begin position="21"/>
        <end position="362"/>
    </location>
</feature>
<keyword evidence="1" id="KW-0732">Signal</keyword>
<gene>
    <name evidence="2" type="ORF">SAMN04488690_0655</name>
</gene>
<evidence type="ECO:0000256" key="1">
    <source>
        <dbReference type="SAM" id="SignalP"/>
    </source>
</evidence>
<dbReference type="EMBL" id="FWEU01000001">
    <property type="protein sequence ID" value="SLM22976.1"/>
    <property type="molecule type" value="Genomic_DNA"/>
</dbReference>
<dbReference type="Proteomes" id="UP000191133">
    <property type="component" value="Unassembled WGS sequence"/>
</dbReference>
<name>A0A1W1GUD4_9GAMM</name>
<evidence type="ECO:0000313" key="3">
    <source>
        <dbReference type="Proteomes" id="UP000191133"/>
    </source>
</evidence>
<organism evidence="2 3">
    <name type="scientific">Stenotrophomonas indicatrix</name>
    <dbReference type="NCBI Taxonomy" id="2045451"/>
    <lineage>
        <taxon>Bacteria</taxon>
        <taxon>Pseudomonadati</taxon>
        <taxon>Pseudomonadota</taxon>
        <taxon>Gammaproteobacteria</taxon>
        <taxon>Lysobacterales</taxon>
        <taxon>Lysobacteraceae</taxon>
        <taxon>Stenotrophomonas</taxon>
    </lineage>
</organism>
<accession>A0A1W1GUD4</accession>
<dbReference type="AlphaFoldDB" id="A0A1W1GUD4"/>
<evidence type="ECO:0008006" key="4">
    <source>
        <dbReference type="Google" id="ProtNLM"/>
    </source>
</evidence>
<proteinExistence type="predicted"/>
<evidence type="ECO:0000313" key="2">
    <source>
        <dbReference type="EMBL" id="SLM22976.1"/>
    </source>
</evidence>
<sequence length="362" mass="39791">MLRRLNAIIFLSLCSAGALASDAGFRPSFHPDQLKGPPAGRHNEVLVLGTAHLSELPKTFEPAMLEPLLQRLARWRPEAIATENLSGLQCDFMRRNPSRYAESVETYCFDTDAARVATGFDVPSANAEMGRLLSAWPASPTAAQRRHLAAVFLAAGERGSAQVQWLRLPVQERVAGDGLDAALVEILDKSLTRRNETNLVAAVLAARLGLERLWAVDDHTADSPTPPKDEKAAREAIMSAWDNPHANARRDADEPLYANIGKLDGVLDLYRAYNRPGVGLQAYQADFGAALVEPSPQGFGRNYVGYWETRNLRMVANIREVLGQRPGTRLLAIVGASHKGYYEAYLNMMHDVQLVDAEEVLL</sequence>
<reference evidence="3" key="1">
    <citation type="submission" date="2016-10" db="EMBL/GenBank/DDBJ databases">
        <authorList>
            <person name="Varghese N."/>
        </authorList>
    </citation>
    <scope>NUCLEOTIDE SEQUENCE [LARGE SCALE GENOMIC DNA]</scope>
    <source>
        <strain evidence="3">92MFCol6.1</strain>
    </source>
</reference>
<feature type="signal peptide" evidence="1">
    <location>
        <begin position="1"/>
        <end position="20"/>
    </location>
</feature>
<dbReference type="RefSeq" id="WP_080148535.1">
    <property type="nucleotide sequence ID" value="NZ_FWEU01000001.1"/>
</dbReference>